<evidence type="ECO:0000256" key="1">
    <source>
        <dbReference type="ARBA" id="ARBA00000885"/>
    </source>
</evidence>
<name>A0ABD2ZR24_9GENT</name>
<dbReference type="SMART" id="SM00119">
    <property type="entry name" value="HECTc"/>
    <property type="match status" value="1"/>
</dbReference>
<evidence type="ECO:0000256" key="7">
    <source>
        <dbReference type="SAM" id="MobiDB-lite"/>
    </source>
</evidence>
<comment type="catalytic activity">
    <reaction evidence="1">
        <text>S-ubiquitinyl-[E2 ubiquitin-conjugating enzyme]-L-cysteine + [acceptor protein]-L-lysine = [E2 ubiquitin-conjugating enzyme]-L-cysteine + N(6)-ubiquitinyl-[acceptor protein]-L-lysine.</text>
        <dbReference type="EC" id="2.3.2.26"/>
    </reaction>
</comment>
<feature type="domain" description="HECT" evidence="9">
    <location>
        <begin position="569"/>
        <end position="909"/>
    </location>
</feature>
<comment type="caution">
    <text evidence="10">The sequence shown here is derived from an EMBL/GenBank/DDBJ whole genome shotgun (WGS) entry which is preliminary data.</text>
</comment>
<dbReference type="Gene3D" id="3.90.1750.10">
    <property type="entry name" value="Hect, E3 ligase catalytic domains"/>
    <property type="match status" value="1"/>
</dbReference>
<dbReference type="InterPro" id="IPR019956">
    <property type="entry name" value="Ubiquitin_dom"/>
</dbReference>
<dbReference type="EC" id="2.3.2.26" evidence="3"/>
<feature type="region of interest" description="Disordered" evidence="7">
    <location>
        <begin position="1"/>
        <end position="35"/>
    </location>
</feature>
<dbReference type="InterPro" id="IPR000569">
    <property type="entry name" value="HECT_dom"/>
</dbReference>
<dbReference type="GO" id="GO:0061630">
    <property type="term" value="F:ubiquitin protein ligase activity"/>
    <property type="evidence" value="ECO:0007669"/>
    <property type="project" value="UniProtKB-EC"/>
</dbReference>
<evidence type="ECO:0000256" key="2">
    <source>
        <dbReference type="ARBA" id="ARBA00004906"/>
    </source>
</evidence>
<organism evidence="10 11">
    <name type="scientific">Cinchona calisaya</name>
    <dbReference type="NCBI Taxonomy" id="153742"/>
    <lineage>
        <taxon>Eukaryota</taxon>
        <taxon>Viridiplantae</taxon>
        <taxon>Streptophyta</taxon>
        <taxon>Embryophyta</taxon>
        <taxon>Tracheophyta</taxon>
        <taxon>Spermatophyta</taxon>
        <taxon>Magnoliopsida</taxon>
        <taxon>eudicotyledons</taxon>
        <taxon>Gunneridae</taxon>
        <taxon>Pentapetalae</taxon>
        <taxon>asterids</taxon>
        <taxon>lamiids</taxon>
        <taxon>Gentianales</taxon>
        <taxon>Rubiaceae</taxon>
        <taxon>Cinchonoideae</taxon>
        <taxon>Cinchoneae</taxon>
        <taxon>Cinchona</taxon>
    </lineage>
</organism>
<evidence type="ECO:0000256" key="4">
    <source>
        <dbReference type="ARBA" id="ARBA00022679"/>
    </source>
</evidence>
<dbReference type="InterPro" id="IPR050409">
    <property type="entry name" value="E3_ubiq-protein_ligase"/>
</dbReference>
<dbReference type="Gene3D" id="3.30.2160.10">
    <property type="entry name" value="Hect, E3 ligase catalytic domain"/>
    <property type="match status" value="1"/>
</dbReference>
<keyword evidence="11" id="KW-1185">Reference proteome</keyword>
<evidence type="ECO:0000313" key="11">
    <source>
        <dbReference type="Proteomes" id="UP001630127"/>
    </source>
</evidence>
<dbReference type="SUPFAM" id="SSF54236">
    <property type="entry name" value="Ubiquitin-like"/>
    <property type="match status" value="1"/>
</dbReference>
<dbReference type="FunFam" id="3.30.2160.10:FF:000019">
    <property type="entry name" value="E3 ubiquitin-protein ligase UPL5 isoform A"/>
    <property type="match status" value="1"/>
</dbReference>
<dbReference type="PROSITE" id="PS50237">
    <property type="entry name" value="HECT"/>
    <property type="match status" value="1"/>
</dbReference>
<sequence length="909" mass="102704">MSSRPETLRRNSSTAAAKRKLDDFHSDSDDDFFPLGDSSLRTYFARMRRDNFAPAFSTASSPRRGRTHDRSAQSSRSSSSSVTSAAVGDEESGSRSGSSSCVIPALQFFVRMLSSSKTLVIHADPSDSVKTVLGKIHSVTGIPIEEQRLIYRGKQLQCDQSLADCDVQKDASLQLVSRMRSTTHPKAWNYVDGIISNALHIYKCGLAAPAVETLKSMLVEFLTEIPQDNEESSKAYIQIFASSSATAALVMLYSSPVKSSRDCAYDCIKHFIDNCKTFSKRPVVSGELAHIVLEFCKLLSRGVGIGDPLYNICRSCLGSMMEYIGILFTETKMSKGFDVTEIFPFLCELATKLSQELASSVESNIFVGPTLGVVRDFVAFSRPIRLSLGLRDWIALALPNKCGGGDGGGTSCRGENNVQHYVDEIKSLHLIFYDLLGKMNLCLKKLEEHLAAVEKGKREHPVLGCCQYFTILKELNSLSKFYKGAKDAFRMRMRQRKVAFCYLILKFAKRNEDNKWIIEHKEVTTFEVRRHLAMMLLPEVKDQYEGLHEMLIDRSQLLAESFEYIVKAKPDSLRAGLFMGFKNEEATGPGVLREWFFLVCQEIFNPQNALFMACPNDRRKFFPNPASKVNPMHLDYFKFCGRLIALALMHKIQVGVVLDRAFFLQLAGKSVSLEDIQDADPYLYSSCKQILEMDPEAVDQDVLGLTFVREVEELGSRKIVELCPNGQSVVVNSKNRKHYVDRLIEHRFVTSVREQIIRFAEGFSAIVNDSNIQNPFFENLEPEDLDWILHGSESAISVEDWMAHTEFSGYKDTDPQIFWFWKIVGRMSAEQKKILLFFWTSIKHLPVEGFGGLASKLYIYRSHESNDRLPSSHTCFYQLCFPPYPSMSVMQDRLFLITREHVGCSFGTC</sequence>
<feature type="active site" description="Glycyl thioester intermediate" evidence="6">
    <location>
        <position position="875"/>
    </location>
</feature>
<proteinExistence type="predicted"/>
<keyword evidence="4" id="KW-0808">Transferase</keyword>
<dbReference type="InterPro" id="IPR035983">
    <property type="entry name" value="Hect_E3_ubiquitin_ligase"/>
</dbReference>
<feature type="domain" description="Ubiquitin-like" evidence="8">
    <location>
        <begin position="106"/>
        <end position="182"/>
    </location>
</feature>
<dbReference type="PANTHER" id="PTHR11254:SF424">
    <property type="entry name" value="E3 UBIQUITIN-PROTEIN LIGASE UPL5"/>
    <property type="match status" value="1"/>
</dbReference>
<dbReference type="CDD" id="cd00078">
    <property type="entry name" value="HECTc"/>
    <property type="match status" value="1"/>
</dbReference>
<comment type="pathway">
    <text evidence="2">Protein modification; protein ubiquitination.</text>
</comment>
<dbReference type="InterPro" id="IPR029071">
    <property type="entry name" value="Ubiquitin-like_domsf"/>
</dbReference>
<evidence type="ECO:0000259" key="8">
    <source>
        <dbReference type="PROSITE" id="PS50053"/>
    </source>
</evidence>
<dbReference type="Pfam" id="PF00632">
    <property type="entry name" value="HECT"/>
    <property type="match status" value="1"/>
</dbReference>
<dbReference type="SMART" id="SM00213">
    <property type="entry name" value="UBQ"/>
    <property type="match status" value="1"/>
</dbReference>
<accession>A0ABD2ZR24</accession>
<dbReference type="Pfam" id="PF00240">
    <property type="entry name" value="ubiquitin"/>
    <property type="match status" value="1"/>
</dbReference>
<evidence type="ECO:0000259" key="9">
    <source>
        <dbReference type="PROSITE" id="PS50237"/>
    </source>
</evidence>
<feature type="region of interest" description="Disordered" evidence="7">
    <location>
        <begin position="55"/>
        <end position="99"/>
    </location>
</feature>
<dbReference type="Proteomes" id="UP001630127">
    <property type="component" value="Unassembled WGS sequence"/>
</dbReference>
<keyword evidence="5 6" id="KW-0833">Ubl conjugation pathway</keyword>
<dbReference type="InterPro" id="IPR000626">
    <property type="entry name" value="Ubiquitin-like_dom"/>
</dbReference>
<evidence type="ECO:0000256" key="6">
    <source>
        <dbReference type="PROSITE-ProRule" id="PRU00104"/>
    </source>
</evidence>
<dbReference type="PROSITE" id="PS50053">
    <property type="entry name" value="UBIQUITIN_2"/>
    <property type="match status" value="1"/>
</dbReference>
<dbReference type="Gene3D" id="3.30.2410.10">
    <property type="entry name" value="Hect, E3 ligase catalytic domain"/>
    <property type="match status" value="1"/>
</dbReference>
<dbReference type="PRINTS" id="PR00348">
    <property type="entry name" value="UBIQUITIN"/>
</dbReference>
<feature type="compositionally biased region" description="Polar residues" evidence="7">
    <location>
        <begin position="1"/>
        <end position="15"/>
    </location>
</feature>
<evidence type="ECO:0000256" key="5">
    <source>
        <dbReference type="ARBA" id="ARBA00022786"/>
    </source>
</evidence>
<dbReference type="FunFam" id="3.30.2410.10:FF:000020">
    <property type="entry name" value="E3 ubiquitin-protein ligase UPL5"/>
    <property type="match status" value="1"/>
</dbReference>
<dbReference type="AlphaFoldDB" id="A0ABD2ZR24"/>
<dbReference type="PANTHER" id="PTHR11254">
    <property type="entry name" value="HECT DOMAIN UBIQUITIN-PROTEIN LIGASE"/>
    <property type="match status" value="1"/>
</dbReference>
<evidence type="ECO:0000256" key="3">
    <source>
        <dbReference type="ARBA" id="ARBA00012485"/>
    </source>
</evidence>
<reference evidence="10 11" key="1">
    <citation type="submission" date="2024-11" db="EMBL/GenBank/DDBJ databases">
        <title>A near-complete genome assembly of Cinchona calisaya.</title>
        <authorList>
            <person name="Lian D.C."/>
            <person name="Zhao X.W."/>
            <person name="Wei L."/>
        </authorList>
    </citation>
    <scope>NUCLEOTIDE SEQUENCE [LARGE SCALE GENOMIC DNA]</scope>
    <source>
        <tissue evidence="10">Nenye</tissue>
    </source>
</reference>
<feature type="compositionally biased region" description="Low complexity" evidence="7">
    <location>
        <begin position="72"/>
        <end position="86"/>
    </location>
</feature>
<gene>
    <name evidence="10" type="ORF">ACH5RR_014713</name>
</gene>
<evidence type="ECO:0000313" key="10">
    <source>
        <dbReference type="EMBL" id="KAL3521879.1"/>
    </source>
</evidence>
<dbReference type="EMBL" id="JBJUIK010000007">
    <property type="protein sequence ID" value="KAL3521879.1"/>
    <property type="molecule type" value="Genomic_DNA"/>
</dbReference>
<dbReference type="SUPFAM" id="SSF56204">
    <property type="entry name" value="Hect, E3 ligase catalytic domain"/>
    <property type="match status" value="1"/>
</dbReference>
<dbReference type="Gene3D" id="3.10.20.90">
    <property type="entry name" value="Phosphatidylinositol 3-kinase Catalytic Subunit, Chain A, domain 1"/>
    <property type="match status" value="1"/>
</dbReference>
<protein>
    <recommendedName>
        <fullName evidence="3">HECT-type E3 ubiquitin transferase</fullName>
        <ecNumber evidence="3">2.3.2.26</ecNumber>
    </recommendedName>
</protein>